<dbReference type="InterPro" id="IPR035923">
    <property type="entry name" value="TT1751-like_sf"/>
</dbReference>
<comment type="caution">
    <text evidence="2">The sequence shown here is derived from an EMBL/GenBank/DDBJ whole genome shotgun (WGS) entry which is preliminary data.</text>
</comment>
<protein>
    <recommendedName>
        <fullName evidence="1">DUF302 domain-containing protein</fullName>
    </recommendedName>
</protein>
<reference evidence="2 3" key="2">
    <citation type="submission" date="2007-01" db="EMBL/GenBank/DDBJ databases">
        <title>Sequencing of the draft genome and assembly of Thermosinus carboxydivorans Nor1.</title>
        <authorList>
            <consortium name="US DOE Joint Genome Institute (JGI-PGF)"/>
            <person name="Copeland A."/>
            <person name="Lucas S."/>
            <person name="Lapidus A."/>
            <person name="Barry K."/>
            <person name="Glavina del Rio T."/>
            <person name="Dalin E."/>
            <person name="Tice H."/>
            <person name="Bruce D."/>
            <person name="Pitluck S."/>
            <person name="Richardson P."/>
        </authorList>
    </citation>
    <scope>NUCLEOTIDE SEQUENCE [LARGE SCALE GENOMIC DNA]</scope>
    <source>
        <strain evidence="2 3">Nor1</strain>
    </source>
</reference>
<evidence type="ECO:0000259" key="1">
    <source>
        <dbReference type="Pfam" id="PF03625"/>
    </source>
</evidence>
<dbReference type="Pfam" id="PF03625">
    <property type="entry name" value="DUF302"/>
    <property type="match status" value="1"/>
</dbReference>
<dbReference type="PANTHER" id="PTHR38342">
    <property type="entry name" value="SLR5037 PROTEIN"/>
    <property type="match status" value="1"/>
</dbReference>
<dbReference type="InterPro" id="IPR016796">
    <property type="entry name" value="UCP021774"/>
</dbReference>
<feature type="domain" description="DUF302" evidence="1">
    <location>
        <begin position="35"/>
        <end position="96"/>
    </location>
</feature>
<proteinExistence type="predicted"/>
<evidence type="ECO:0000313" key="3">
    <source>
        <dbReference type="Proteomes" id="UP000005139"/>
    </source>
</evidence>
<dbReference type="Proteomes" id="UP000005139">
    <property type="component" value="Unassembled WGS sequence"/>
</dbReference>
<dbReference type="CDD" id="cd14797">
    <property type="entry name" value="DUF302"/>
    <property type="match status" value="1"/>
</dbReference>
<gene>
    <name evidence="2" type="ORF">TcarDRAFT_2282</name>
</gene>
<dbReference type="SUPFAM" id="SSF103247">
    <property type="entry name" value="TT1751-like"/>
    <property type="match status" value="1"/>
</dbReference>
<dbReference type="PANTHER" id="PTHR38342:SF1">
    <property type="entry name" value="SLR5037 PROTEIN"/>
    <property type="match status" value="1"/>
</dbReference>
<dbReference type="InterPro" id="IPR005180">
    <property type="entry name" value="DUF302"/>
</dbReference>
<keyword evidence="3" id="KW-1185">Reference proteome</keyword>
<sequence length="127" mass="14571">MFDYTVTSQKSFQEAIDSLKEALISIKFGVLWELDVPGKLQEKGVQYKRNFRILEVCNPQKAKEALEADIRVGYFLPCKIVVYVKDDITQIGTIRPTTMIQMFNNTALHSFAHEVEQELIKAIDMAK</sequence>
<name>A1HNH3_9FIRM</name>
<reference evidence="2 3" key="1">
    <citation type="submission" date="2007-01" db="EMBL/GenBank/DDBJ databases">
        <title>Annotation of the draft genome assembly of Thermosinus carboxydivorans Nor1.</title>
        <authorList>
            <consortium name="US DOE Joint Genome Institute (JGI-ORNL)"/>
            <person name="Larimer F."/>
            <person name="Land M."/>
            <person name="Hauser L."/>
        </authorList>
    </citation>
    <scope>NUCLEOTIDE SEQUENCE [LARGE SCALE GENOMIC DNA]</scope>
    <source>
        <strain evidence="2 3">Nor1</strain>
    </source>
</reference>
<accession>A1HNH3</accession>
<dbReference type="Gene3D" id="3.30.310.70">
    <property type="entry name" value="TT1751-like domain"/>
    <property type="match status" value="1"/>
</dbReference>
<evidence type="ECO:0000313" key="2">
    <source>
        <dbReference type="EMBL" id="EAX48332.1"/>
    </source>
</evidence>
<dbReference type="AlphaFoldDB" id="A1HNH3"/>
<dbReference type="PIRSF" id="PIRSF021774">
    <property type="entry name" value="UCP021774"/>
    <property type="match status" value="1"/>
</dbReference>
<dbReference type="EMBL" id="AAWL01000003">
    <property type="protein sequence ID" value="EAX48332.1"/>
    <property type="molecule type" value="Genomic_DNA"/>
</dbReference>
<organism evidence="2 3">
    <name type="scientific">Thermosinus carboxydivorans Nor1</name>
    <dbReference type="NCBI Taxonomy" id="401526"/>
    <lineage>
        <taxon>Bacteria</taxon>
        <taxon>Bacillati</taxon>
        <taxon>Bacillota</taxon>
        <taxon>Negativicutes</taxon>
        <taxon>Selenomonadales</taxon>
        <taxon>Sporomusaceae</taxon>
        <taxon>Thermosinus</taxon>
    </lineage>
</organism>
<dbReference type="RefSeq" id="WP_007288580.1">
    <property type="nucleotide sequence ID" value="NZ_AAWL01000003.1"/>
</dbReference>
<dbReference type="eggNOG" id="COG3439">
    <property type="taxonomic scope" value="Bacteria"/>
</dbReference>
<dbReference type="OrthoDB" id="9791067at2"/>